<dbReference type="PANTHER" id="PTHR43540">
    <property type="entry name" value="PEROXYUREIDOACRYLATE/UREIDOACRYLATE AMIDOHYDROLASE-RELATED"/>
    <property type="match status" value="1"/>
</dbReference>
<dbReference type="Proteomes" id="UP001318300">
    <property type="component" value="Unassembled WGS sequence"/>
</dbReference>
<name>A0ABX0T8G5_9MICO</name>
<reference evidence="4 5" key="1">
    <citation type="submission" date="2020-03" db="EMBL/GenBank/DDBJ databases">
        <title>Above-ground endophytic microbial communities from plants in different locations in the United States.</title>
        <authorList>
            <person name="Frank C."/>
        </authorList>
    </citation>
    <scope>NUCLEOTIDE SEQUENCE [LARGE SCALE GENOMIC DNA]</scope>
    <source>
        <strain evidence="4 5">WW7</strain>
    </source>
</reference>
<comment type="caution">
    <text evidence="4">The sequence shown here is derived from an EMBL/GenBank/DDBJ whole genome shotgun (WGS) entry which is preliminary data.</text>
</comment>
<keyword evidence="1" id="KW-0378">Hydrolase</keyword>
<feature type="region of interest" description="Disordered" evidence="2">
    <location>
        <begin position="1"/>
        <end position="23"/>
    </location>
</feature>
<evidence type="ECO:0000259" key="3">
    <source>
        <dbReference type="Pfam" id="PF00857"/>
    </source>
</evidence>
<dbReference type="InterPro" id="IPR036380">
    <property type="entry name" value="Isochorismatase-like_sf"/>
</dbReference>
<accession>A0ABX0T8G5</accession>
<gene>
    <name evidence="4" type="ORF">E9228_002447</name>
</gene>
<proteinExistence type="predicted"/>
<dbReference type="RefSeq" id="WP_252727987.1">
    <property type="nucleotide sequence ID" value="NZ_JAAOYO010000003.1"/>
</dbReference>
<feature type="domain" description="Isochorismatase-like" evidence="3">
    <location>
        <begin position="30"/>
        <end position="164"/>
    </location>
</feature>
<dbReference type="Gene3D" id="3.40.50.850">
    <property type="entry name" value="Isochorismatase-like"/>
    <property type="match status" value="1"/>
</dbReference>
<dbReference type="PANTHER" id="PTHR43540:SF6">
    <property type="entry name" value="ISOCHORISMATASE-LIKE DOMAIN-CONTAINING PROTEIN"/>
    <property type="match status" value="1"/>
</dbReference>
<dbReference type="InterPro" id="IPR000868">
    <property type="entry name" value="Isochorismatase-like_dom"/>
</dbReference>
<organism evidence="4 5">
    <name type="scientific">Curtobacterium salicis</name>
    <dbReference type="NCBI Taxonomy" id="1779862"/>
    <lineage>
        <taxon>Bacteria</taxon>
        <taxon>Bacillati</taxon>
        <taxon>Actinomycetota</taxon>
        <taxon>Actinomycetes</taxon>
        <taxon>Micrococcales</taxon>
        <taxon>Microbacteriaceae</taxon>
        <taxon>Curtobacterium</taxon>
    </lineage>
</organism>
<evidence type="ECO:0000256" key="2">
    <source>
        <dbReference type="SAM" id="MobiDB-lite"/>
    </source>
</evidence>
<dbReference type="SUPFAM" id="SSF52499">
    <property type="entry name" value="Isochorismatase-like hydrolases"/>
    <property type="match status" value="1"/>
</dbReference>
<keyword evidence="5" id="KW-1185">Reference proteome</keyword>
<dbReference type="CDD" id="cd01014">
    <property type="entry name" value="nicotinamidase_related"/>
    <property type="match status" value="1"/>
</dbReference>
<protein>
    <submittedName>
        <fullName evidence="4">Nicotinamidase-related amidase</fullName>
    </submittedName>
</protein>
<sequence>MRTERQAGVPPGKPSMPPSGWDTPAMASHTALLVIDLQQGVVVDCFDVDAVLARTARLVDRARSEGVPVIWVQDHDDFAEGTQAWDLAPPLARQTSEPLVRKDRRDAFAGTDLTEVLDTLGVKRLVVAGAQSDYCIRTTTQAAAVHGFDVSLVSDAHTTTDADHDGIVITGEQIVAHTNMYFAGLRYPGQVFTAETHDRVALTA</sequence>
<dbReference type="Pfam" id="PF00857">
    <property type="entry name" value="Isochorismatase"/>
    <property type="match status" value="1"/>
</dbReference>
<dbReference type="EMBL" id="JAAOYO010000003">
    <property type="protein sequence ID" value="NII41800.1"/>
    <property type="molecule type" value="Genomic_DNA"/>
</dbReference>
<dbReference type="InterPro" id="IPR050272">
    <property type="entry name" value="Isochorismatase-like_hydrls"/>
</dbReference>
<evidence type="ECO:0000256" key="1">
    <source>
        <dbReference type="ARBA" id="ARBA00022801"/>
    </source>
</evidence>
<evidence type="ECO:0000313" key="4">
    <source>
        <dbReference type="EMBL" id="NII41800.1"/>
    </source>
</evidence>
<evidence type="ECO:0000313" key="5">
    <source>
        <dbReference type="Proteomes" id="UP001318300"/>
    </source>
</evidence>